<comment type="caution">
    <text evidence="3">The sequence shown here is derived from an EMBL/GenBank/DDBJ whole genome shotgun (WGS) entry which is preliminary data.</text>
</comment>
<feature type="region of interest" description="Disordered" evidence="1">
    <location>
        <begin position="54"/>
        <end position="75"/>
    </location>
</feature>
<feature type="domain" description="Mos1 transposase HTH" evidence="2">
    <location>
        <begin position="8"/>
        <end position="52"/>
    </location>
</feature>
<proteinExistence type="predicted"/>
<keyword evidence="4" id="KW-1185">Reference proteome</keyword>
<organism evidence="3 4">
    <name type="scientific">Trichonephila clavipes</name>
    <name type="common">Golden silk orbweaver</name>
    <name type="synonym">Nephila clavipes</name>
    <dbReference type="NCBI Taxonomy" id="2585209"/>
    <lineage>
        <taxon>Eukaryota</taxon>
        <taxon>Metazoa</taxon>
        <taxon>Ecdysozoa</taxon>
        <taxon>Arthropoda</taxon>
        <taxon>Chelicerata</taxon>
        <taxon>Arachnida</taxon>
        <taxon>Araneae</taxon>
        <taxon>Araneomorphae</taxon>
        <taxon>Entelegynae</taxon>
        <taxon>Araneoidea</taxon>
        <taxon>Nephilidae</taxon>
        <taxon>Trichonephila</taxon>
    </lineage>
</organism>
<dbReference type="PANTHER" id="PTHR46060">
    <property type="entry name" value="MARINER MOS1 TRANSPOSASE-LIKE PROTEIN"/>
    <property type="match status" value="1"/>
</dbReference>
<gene>
    <name evidence="3" type="primary">GVQW3</name>
    <name evidence="3" type="ORF">TNCV_556201</name>
</gene>
<evidence type="ECO:0000259" key="2">
    <source>
        <dbReference type="Pfam" id="PF17906"/>
    </source>
</evidence>
<protein>
    <submittedName>
        <fullName evidence="3">Protein GVQW3</fullName>
    </submittedName>
</protein>
<evidence type="ECO:0000256" key="1">
    <source>
        <dbReference type="SAM" id="MobiDB-lite"/>
    </source>
</evidence>
<dbReference type="EMBL" id="BMAU01021196">
    <property type="protein sequence ID" value="GFX97130.1"/>
    <property type="molecule type" value="Genomic_DNA"/>
</dbReference>
<dbReference type="Proteomes" id="UP000887159">
    <property type="component" value="Unassembled WGS sequence"/>
</dbReference>
<evidence type="ECO:0000313" key="3">
    <source>
        <dbReference type="EMBL" id="GFX97130.1"/>
    </source>
</evidence>
<dbReference type="Pfam" id="PF17906">
    <property type="entry name" value="HTH_48"/>
    <property type="match status" value="1"/>
</dbReference>
<dbReference type="Gene3D" id="1.10.10.1450">
    <property type="match status" value="1"/>
</dbReference>
<sequence length="102" mass="12123">MCKHMDQRICIKFCFKLGKTGTLTYEMMKTVFGDKAMSRARVFEWFRRFKEGRQSMNSDRRSGRPSTSRNEDKITQVKTVVHSDRRLRYTNTFGALFLKNII</sequence>
<evidence type="ECO:0000313" key="4">
    <source>
        <dbReference type="Proteomes" id="UP000887159"/>
    </source>
</evidence>
<dbReference type="InterPro" id="IPR041426">
    <property type="entry name" value="Mos1_HTH"/>
</dbReference>
<name>A0A8X6RME0_TRICX</name>
<dbReference type="InterPro" id="IPR052709">
    <property type="entry name" value="Transposase-MT_Hybrid"/>
</dbReference>
<dbReference type="AlphaFoldDB" id="A0A8X6RME0"/>
<reference evidence="3" key="1">
    <citation type="submission" date="2020-08" db="EMBL/GenBank/DDBJ databases">
        <title>Multicomponent nature underlies the extraordinary mechanical properties of spider dragline silk.</title>
        <authorList>
            <person name="Kono N."/>
            <person name="Nakamura H."/>
            <person name="Mori M."/>
            <person name="Yoshida Y."/>
            <person name="Ohtoshi R."/>
            <person name="Malay A.D."/>
            <person name="Moran D.A.P."/>
            <person name="Tomita M."/>
            <person name="Numata K."/>
            <person name="Arakawa K."/>
        </authorList>
    </citation>
    <scope>NUCLEOTIDE SEQUENCE</scope>
</reference>
<dbReference type="PANTHER" id="PTHR46060:SF1">
    <property type="entry name" value="MARINER MOS1 TRANSPOSASE-LIKE PROTEIN"/>
    <property type="match status" value="1"/>
</dbReference>
<accession>A0A8X6RME0</accession>